<gene>
    <name evidence="1" type="ORF">Q428_15245</name>
</gene>
<evidence type="ECO:0000313" key="1">
    <source>
        <dbReference type="EMBL" id="EYE87116.1"/>
    </source>
</evidence>
<reference evidence="1 2" key="1">
    <citation type="journal article" date="2014" name="Genome Announc.">
        <title>Draft Genome Sequence of Fervidicella metallireducens Strain AeBT, an Iron-Reducing Thermoanaerobe from the Great Artesian Basin.</title>
        <authorList>
            <person name="Patel B.K."/>
        </authorList>
    </citation>
    <scope>NUCLEOTIDE SEQUENCE [LARGE SCALE GENOMIC DNA]</scope>
    <source>
        <strain evidence="1 2">AeB</strain>
    </source>
</reference>
<dbReference type="AlphaFoldDB" id="A0A017RRB6"/>
<feature type="non-terminal residue" evidence="1">
    <location>
        <position position="1"/>
    </location>
</feature>
<name>A0A017RRB6_9CLOT</name>
<evidence type="ECO:0008006" key="3">
    <source>
        <dbReference type="Google" id="ProtNLM"/>
    </source>
</evidence>
<dbReference type="STRING" id="1403537.Q428_15245"/>
<evidence type="ECO:0000313" key="2">
    <source>
        <dbReference type="Proteomes" id="UP000019681"/>
    </source>
</evidence>
<accession>A0A017RRB6</accession>
<dbReference type="OrthoDB" id="1908483at2"/>
<proteinExistence type="predicted"/>
<dbReference type="EMBL" id="AZQP01000144">
    <property type="protein sequence ID" value="EYE87116.1"/>
    <property type="molecule type" value="Genomic_DNA"/>
</dbReference>
<protein>
    <recommendedName>
        <fullName evidence="3">Transposase</fullName>
    </recommendedName>
</protein>
<keyword evidence="2" id="KW-1185">Reference proteome</keyword>
<dbReference type="Proteomes" id="UP000019681">
    <property type="component" value="Unassembled WGS sequence"/>
</dbReference>
<dbReference type="RefSeq" id="WP_035382090.1">
    <property type="nucleotide sequence ID" value="NZ_AZQP01000144.1"/>
</dbReference>
<sequence length="105" mass="12262">LRAQWLERIKAYKASGLTQAAFCKENNLNIKQLSYWVRKYRNIEQEQKNNSDESQNWLALDIKNNMSQTEKDVINVRVGKAVVEIKPGFDKNHLLNLLKVLETLC</sequence>
<comment type="caution">
    <text evidence="1">The sequence shown here is derived from an EMBL/GenBank/DDBJ whole genome shotgun (WGS) entry which is preliminary data.</text>
</comment>
<dbReference type="NCBIfam" id="NF047593">
    <property type="entry name" value="IS66_ISAeme5_TnpA"/>
    <property type="match status" value="1"/>
</dbReference>
<organism evidence="1 2">
    <name type="scientific">Fervidicella metallireducens AeB</name>
    <dbReference type="NCBI Taxonomy" id="1403537"/>
    <lineage>
        <taxon>Bacteria</taxon>
        <taxon>Bacillati</taxon>
        <taxon>Bacillota</taxon>
        <taxon>Clostridia</taxon>
        <taxon>Eubacteriales</taxon>
        <taxon>Clostridiaceae</taxon>
        <taxon>Fervidicella</taxon>
    </lineage>
</organism>